<keyword evidence="4 10" id="KW-0028">Amino-acid biosynthesis</keyword>
<dbReference type="CDD" id="cd13632">
    <property type="entry name" value="PBP2_Aa-PDT_like"/>
    <property type="match status" value="1"/>
</dbReference>
<dbReference type="AlphaFoldDB" id="A0AAU7V6M0"/>
<dbReference type="PROSITE" id="PS00858">
    <property type="entry name" value="PREPHENATE_DEHYDR_2"/>
    <property type="match status" value="1"/>
</dbReference>
<evidence type="ECO:0000256" key="4">
    <source>
        <dbReference type="ARBA" id="ARBA00022605"/>
    </source>
</evidence>
<dbReference type="InterPro" id="IPR045865">
    <property type="entry name" value="ACT-like_dom_sf"/>
</dbReference>
<comment type="catalytic activity">
    <reaction evidence="8 10">
        <text>prephenate + H(+) = 3-phenylpyruvate + CO2 + H2O</text>
        <dbReference type="Rhea" id="RHEA:21648"/>
        <dbReference type="ChEBI" id="CHEBI:15377"/>
        <dbReference type="ChEBI" id="CHEBI:15378"/>
        <dbReference type="ChEBI" id="CHEBI:16526"/>
        <dbReference type="ChEBI" id="CHEBI:18005"/>
        <dbReference type="ChEBI" id="CHEBI:29934"/>
        <dbReference type="EC" id="4.2.1.51"/>
    </reaction>
</comment>
<dbReference type="PROSITE" id="PS51171">
    <property type="entry name" value="PREPHENATE_DEHYDR_3"/>
    <property type="match status" value="1"/>
</dbReference>
<dbReference type="InterPro" id="IPR008242">
    <property type="entry name" value="Chor_mutase/pphenate_deHydtase"/>
</dbReference>
<feature type="domain" description="ACT" evidence="12">
    <location>
        <begin position="213"/>
        <end position="290"/>
    </location>
</feature>
<dbReference type="EC" id="4.2.1.51" evidence="2 10"/>
<feature type="site" description="Essential for prephenate dehydratase activity" evidence="9">
    <location>
        <position position="191"/>
    </location>
</feature>
<keyword evidence="6 10" id="KW-0584">Phenylalanine biosynthesis</keyword>
<dbReference type="Gene3D" id="3.30.70.260">
    <property type="match status" value="1"/>
</dbReference>
<keyword evidence="5 10" id="KW-0057">Aromatic amino acid biosynthesis</keyword>
<dbReference type="InterPro" id="IPR018528">
    <property type="entry name" value="Preph_deHydtase_CS"/>
</dbReference>
<dbReference type="PANTHER" id="PTHR21022:SF19">
    <property type="entry name" value="PREPHENATE DEHYDRATASE-RELATED"/>
    <property type="match status" value="1"/>
</dbReference>
<dbReference type="SUPFAM" id="SSF53850">
    <property type="entry name" value="Periplasmic binding protein-like II"/>
    <property type="match status" value="1"/>
</dbReference>
<evidence type="ECO:0000256" key="10">
    <source>
        <dbReference type="RuleBase" id="RU361254"/>
    </source>
</evidence>
<organism evidence="13">
    <name type="scientific">Scrofimicrobium appendicitidis</name>
    <dbReference type="NCBI Taxonomy" id="3079930"/>
    <lineage>
        <taxon>Bacteria</taxon>
        <taxon>Bacillati</taxon>
        <taxon>Actinomycetota</taxon>
        <taxon>Actinomycetes</taxon>
        <taxon>Actinomycetales</taxon>
        <taxon>Actinomycetaceae</taxon>
        <taxon>Scrofimicrobium</taxon>
    </lineage>
</organism>
<dbReference type="PROSITE" id="PS00857">
    <property type="entry name" value="PREPHENATE_DEHYDR_1"/>
    <property type="match status" value="1"/>
</dbReference>
<dbReference type="InterPro" id="IPR002912">
    <property type="entry name" value="ACT_dom"/>
</dbReference>
<dbReference type="InterPro" id="IPR001086">
    <property type="entry name" value="Preph_deHydtase"/>
</dbReference>
<dbReference type="PROSITE" id="PS51671">
    <property type="entry name" value="ACT"/>
    <property type="match status" value="1"/>
</dbReference>
<evidence type="ECO:0000256" key="3">
    <source>
        <dbReference type="ARBA" id="ARBA00021872"/>
    </source>
</evidence>
<keyword evidence="7 10" id="KW-0456">Lyase</keyword>
<dbReference type="Pfam" id="PF00800">
    <property type="entry name" value="PDT"/>
    <property type="match status" value="1"/>
</dbReference>
<reference evidence="13" key="1">
    <citation type="submission" date="2023-11" db="EMBL/GenBank/DDBJ databases">
        <title>Scrofimicrobium hongkongense sp. nov., isolated from a patient with peritonitis.</title>
        <authorList>
            <person name="Lao H.Y."/>
            <person name="Wong A.Y.P."/>
            <person name="Ng T.L."/>
            <person name="Wong R.Y.L."/>
            <person name="Yau M.C.Y."/>
            <person name="Lam J.Y.W."/>
            <person name="Siu G.K.H."/>
        </authorList>
    </citation>
    <scope>NUCLEOTIDE SEQUENCE</scope>
    <source>
        <strain evidence="13">R131</strain>
    </source>
</reference>
<sequence>MTQEPTNFPGPPFAGPEVTISFLGPFGTFTEQALWQVAPAGAKLQPKTSVGQALEAVRTGEADRAVVPIENSIEGGVNATIDALSQGGLVIVCEMIVPVSFSFAVRPGTRKEDVKFIGTHPHAWAQCRGWVEENFPGAVHVPTTSTASAAELLGGTADVSIQAALCNAVSVERYGLEAMYQDVADNRGAVTRFVMVSLPGAIPPKTGADKTTVQVKLPDDEAGALLTMLEQFSARGVNLSRIESRPGGDGLGSYAFSIDIAGHVQEERVKAALVGLYRTCPEVKFLGSYPRVDGVRAQVRPGTSDDDFGRAWEWMNSVLFEGKAD</sequence>
<evidence type="ECO:0000259" key="11">
    <source>
        <dbReference type="PROSITE" id="PS51171"/>
    </source>
</evidence>
<gene>
    <name evidence="10 13" type="primary">pheA</name>
    <name evidence="13" type="ORF">SAC06_09840</name>
</gene>
<dbReference type="Gene3D" id="3.40.190.10">
    <property type="entry name" value="Periplasmic binding protein-like II"/>
    <property type="match status" value="2"/>
</dbReference>
<evidence type="ECO:0000256" key="2">
    <source>
        <dbReference type="ARBA" id="ARBA00013147"/>
    </source>
</evidence>
<feature type="domain" description="Prephenate dehydratase" evidence="11">
    <location>
        <begin position="19"/>
        <end position="198"/>
    </location>
</feature>
<dbReference type="PIRSF" id="PIRSF001500">
    <property type="entry name" value="Chor_mut_pdt_Ppr"/>
    <property type="match status" value="1"/>
</dbReference>
<dbReference type="KEGG" id="sapp:SAC06_09840"/>
<evidence type="ECO:0000256" key="8">
    <source>
        <dbReference type="ARBA" id="ARBA00047848"/>
    </source>
</evidence>
<dbReference type="NCBIfam" id="NF008865">
    <property type="entry name" value="PRK11898.1"/>
    <property type="match status" value="1"/>
</dbReference>
<accession>A0AAU7V6M0</accession>
<evidence type="ECO:0000256" key="9">
    <source>
        <dbReference type="PIRSR" id="PIRSR001500-2"/>
    </source>
</evidence>
<evidence type="ECO:0000313" key="13">
    <source>
        <dbReference type="EMBL" id="XBW07925.1"/>
    </source>
</evidence>
<dbReference type="FunFam" id="3.40.190.10:FF:000064">
    <property type="entry name" value="Prephenate dehydratase"/>
    <property type="match status" value="1"/>
</dbReference>
<evidence type="ECO:0000256" key="1">
    <source>
        <dbReference type="ARBA" id="ARBA00004741"/>
    </source>
</evidence>
<dbReference type="GO" id="GO:0004664">
    <property type="term" value="F:prephenate dehydratase activity"/>
    <property type="evidence" value="ECO:0007669"/>
    <property type="project" value="UniProtKB-UniRule"/>
</dbReference>
<dbReference type="RefSeq" id="WP_350258125.1">
    <property type="nucleotide sequence ID" value="NZ_CP138335.1"/>
</dbReference>
<name>A0AAU7V6M0_9ACTO</name>
<dbReference type="Pfam" id="PF01842">
    <property type="entry name" value="ACT"/>
    <property type="match status" value="1"/>
</dbReference>
<comment type="pathway">
    <text evidence="1 10">Amino-acid biosynthesis; L-phenylalanine biosynthesis; phenylpyruvate from prephenate: step 1/1.</text>
</comment>
<evidence type="ECO:0000256" key="6">
    <source>
        <dbReference type="ARBA" id="ARBA00023222"/>
    </source>
</evidence>
<dbReference type="GO" id="GO:0005737">
    <property type="term" value="C:cytoplasm"/>
    <property type="evidence" value="ECO:0007669"/>
    <property type="project" value="TreeGrafter"/>
</dbReference>
<evidence type="ECO:0000259" key="12">
    <source>
        <dbReference type="PROSITE" id="PS51671"/>
    </source>
</evidence>
<dbReference type="EMBL" id="CP138335">
    <property type="protein sequence ID" value="XBW07925.1"/>
    <property type="molecule type" value="Genomic_DNA"/>
</dbReference>
<dbReference type="CDD" id="cd04905">
    <property type="entry name" value="ACT_CM-PDT"/>
    <property type="match status" value="1"/>
</dbReference>
<protein>
    <recommendedName>
        <fullName evidence="3 10">Prephenate dehydratase</fullName>
        <shortName evidence="10">PDT</shortName>
        <ecNumber evidence="2 10">4.2.1.51</ecNumber>
    </recommendedName>
</protein>
<evidence type="ECO:0000256" key="7">
    <source>
        <dbReference type="ARBA" id="ARBA00023239"/>
    </source>
</evidence>
<dbReference type="PANTHER" id="PTHR21022">
    <property type="entry name" value="PREPHENATE DEHYDRATASE P PROTEIN"/>
    <property type="match status" value="1"/>
</dbReference>
<dbReference type="SUPFAM" id="SSF55021">
    <property type="entry name" value="ACT-like"/>
    <property type="match status" value="1"/>
</dbReference>
<evidence type="ECO:0000256" key="5">
    <source>
        <dbReference type="ARBA" id="ARBA00023141"/>
    </source>
</evidence>
<dbReference type="FunFam" id="3.30.70.260:FF:000012">
    <property type="entry name" value="Prephenate dehydratase"/>
    <property type="match status" value="1"/>
</dbReference>
<dbReference type="GO" id="GO:0009094">
    <property type="term" value="P:L-phenylalanine biosynthetic process"/>
    <property type="evidence" value="ECO:0007669"/>
    <property type="project" value="UniProtKB-KW"/>
</dbReference>
<proteinExistence type="predicted"/>